<keyword evidence="2" id="KW-1185">Reference proteome</keyword>
<dbReference type="Proteomes" id="UP000676409">
    <property type="component" value="Chromosome"/>
</dbReference>
<protein>
    <submittedName>
        <fullName evidence="1">VOC family protein</fullName>
    </submittedName>
</protein>
<dbReference type="Pfam" id="PF13669">
    <property type="entry name" value="Glyoxalase_4"/>
    <property type="match status" value="1"/>
</dbReference>
<name>A0A975G412_9CAUL</name>
<sequence length="184" mass="19928">MPDLLFGQPDDGVIQMGYVVPNLAEAMARWTADLGVGPWFTVSRFAGEEPMYRGAPATAVCDIALGFAGHMQIELIQPCDKEPSVYREMLDRTGYGFHHFGLAARDMEQAMAAMSDRGYELAFTARVPSGGRVAYFDTFGALPGMIELLEANAALEAQFAVMHSAACGWDGADPVRSLMELKPA</sequence>
<dbReference type="RefSeq" id="WP_211940312.1">
    <property type="nucleotide sequence ID" value="NZ_CP073078.1"/>
</dbReference>
<dbReference type="EMBL" id="CP073078">
    <property type="protein sequence ID" value="QUD90261.1"/>
    <property type="molecule type" value="Genomic_DNA"/>
</dbReference>
<accession>A0A975G412</accession>
<evidence type="ECO:0000313" key="2">
    <source>
        <dbReference type="Proteomes" id="UP000676409"/>
    </source>
</evidence>
<organism evidence="1 2">
    <name type="scientific">Phenylobacterium montanum</name>
    <dbReference type="NCBI Taxonomy" id="2823693"/>
    <lineage>
        <taxon>Bacteria</taxon>
        <taxon>Pseudomonadati</taxon>
        <taxon>Pseudomonadota</taxon>
        <taxon>Alphaproteobacteria</taxon>
        <taxon>Caulobacterales</taxon>
        <taxon>Caulobacteraceae</taxon>
        <taxon>Phenylobacterium</taxon>
    </lineage>
</organism>
<evidence type="ECO:0000313" key="1">
    <source>
        <dbReference type="EMBL" id="QUD90261.1"/>
    </source>
</evidence>
<dbReference type="InterPro" id="IPR029068">
    <property type="entry name" value="Glyas_Bleomycin-R_OHBP_Dase"/>
</dbReference>
<dbReference type="AlphaFoldDB" id="A0A975G412"/>
<dbReference type="SUPFAM" id="SSF54593">
    <property type="entry name" value="Glyoxalase/Bleomycin resistance protein/Dihydroxybiphenyl dioxygenase"/>
    <property type="match status" value="1"/>
</dbReference>
<gene>
    <name evidence="1" type="ORF">KCG34_10545</name>
</gene>
<dbReference type="KEGG" id="caul:KCG34_10545"/>
<dbReference type="Gene3D" id="3.10.180.10">
    <property type="entry name" value="2,3-Dihydroxybiphenyl 1,2-Dioxygenase, domain 1"/>
    <property type="match status" value="1"/>
</dbReference>
<proteinExistence type="predicted"/>
<reference evidence="1" key="1">
    <citation type="submission" date="2021-04" db="EMBL/GenBank/DDBJ databases">
        <title>The complete genome sequence of Caulobacter sp. S6.</title>
        <authorList>
            <person name="Tang Y."/>
            <person name="Ouyang W."/>
            <person name="Liu Q."/>
            <person name="Huang B."/>
            <person name="Guo Z."/>
            <person name="Lei P."/>
        </authorList>
    </citation>
    <scope>NUCLEOTIDE SEQUENCE</scope>
    <source>
        <strain evidence="1">S6</strain>
    </source>
</reference>